<evidence type="ECO:0000256" key="7">
    <source>
        <dbReference type="SAM" id="Phobius"/>
    </source>
</evidence>
<comment type="caution">
    <text evidence="8">The sequence shown here is derived from an EMBL/GenBank/DDBJ whole genome shotgun (WGS) entry which is preliminary data.</text>
</comment>
<feature type="transmembrane region" description="Helical" evidence="7">
    <location>
        <begin position="63"/>
        <end position="81"/>
    </location>
</feature>
<dbReference type="PANTHER" id="PTHR30250:SF10">
    <property type="entry name" value="LIPOPOLYSACCHARIDE BIOSYNTHESIS PROTEIN WZXC"/>
    <property type="match status" value="1"/>
</dbReference>
<protein>
    <submittedName>
        <fullName evidence="8">Lipopolysaccharide biosynthesis protein</fullName>
    </submittedName>
</protein>
<dbReference type="PANTHER" id="PTHR30250">
    <property type="entry name" value="PST FAMILY PREDICTED COLANIC ACID TRANSPORTER"/>
    <property type="match status" value="1"/>
</dbReference>
<feature type="transmembrane region" description="Helical" evidence="7">
    <location>
        <begin position="751"/>
        <end position="770"/>
    </location>
</feature>
<dbReference type="RefSeq" id="WP_336604376.1">
    <property type="nucleotide sequence ID" value="NZ_JBFQGM010000005.1"/>
</dbReference>
<feature type="transmembrane region" description="Helical" evidence="7">
    <location>
        <begin position="543"/>
        <end position="564"/>
    </location>
</feature>
<evidence type="ECO:0000313" key="8">
    <source>
        <dbReference type="EMBL" id="MFL9462243.1"/>
    </source>
</evidence>
<feature type="transmembrane region" description="Helical" evidence="7">
    <location>
        <begin position="571"/>
        <end position="588"/>
    </location>
</feature>
<accession>A0ABW8WMJ7</accession>
<reference evidence="8 9" key="1">
    <citation type="submission" date="2024-07" db="EMBL/GenBank/DDBJ databases">
        <authorList>
            <person name="Tripathy S."/>
        </authorList>
    </citation>
    <scope>NUCLEOTIDE SEQUENCE [LARGE SCALE GENOMIC DNA]</scope>
    <source>
        <strain evidence="8 9">VB-61278_2</strain>
    </source>
</reference>
<dbReference type="InterPro" id="IPR050833">
    <property type="entry name" value="Poly_Biosynth_Transport"/>
</dbReference>
<feature type="transmembrane region" description="Helical" evidence="7">
    <location>
        <begin position="20"/>
        <end position="43"/>
    </location>
</feature>
<name>A0ABW8WMJ7_9CYAN</name>
<feature type="transmembrane region" description="Helical" evidence="7">
    <location>
        <begin position="815"/>
        <end position="833"/>
    </location>
</feature>
<feature type="transmembrane region" description="Helical" evidence="7">
    <location>
        <begin position="188"/>
        <end position="206"/>
    </location>
</feature>
<evidence type="ECO:0000256" key="1">
    <source>
        <dbReference type="ARBA" id="ARBA00004651"/>
    </source>
</evidence>
<dbReference type="EMBL" id="JBFQGM010000005">
    <property type="protein sequence ID" value="MFL9462243.1"/>
    <property type="molecule type" value="Genomic_DNA"/>
</dbReference>
<keyword evidence="3" id="KW-1003">Cell membrane</keyword>
<feature type="transmembrane region" description="Helical" evidence="7">
    <location>
        <begin position="703"/>
        <end position="730"/>
    </location>
</feature>
<evidence type="ECO:0000256" key="4">
    <source>
        <dbReference type="ARBA" id="ARBA00022692"/>
    </source>
</evidence>
<proteinExistence type="inferred from homology"/>
<dbReference type="Pfam" id="PF13440">
    <property type="entry name" value="Polysacc_synt_3"/>
    <property type="match status" value="1"/>
</dbReference>
<evidence type="ECO:0000256" key="3">
    <source>
        <dbReference type="ARBA" id="ARBA00022475"/>
    </source>
</evidence>
<dbReference type="Proteomes" id="UP001628874">
    <property type="component" value="Unassembled WGS sequence"/>
</dbReference>
<keyword evidence="4 7" id="KW-0812">Transmembrane</keyword>
<evidence type="ECO:0000313" key="9">
    <source>
        <dbReference type="Proteomes" id="UP001628874"/>
    </source>
</evidence>
<comment type="similarity">
    <text evidence="2">Belongs to the polysaccharide synthase family.</text>
</comment>
<evidence type="ECO:0000256" key="6">
    <source>
        <dbReference type="ARBA" id="ARBA00023136"/>
    </source>
</evidence>
<organism evidence="8 9">
    <name type="scientific">Scytonema tolypothrichoides VB-61278_2</name>
    <dbReference type="NCBI Taxonomy" id="3232314"/>
    <lineage>
        <taxon>Bacteria</taxon>
        <taxon>Bacillati</taxon>
        <taxon>Cyanobacteriota</taxon>
        <taxon>Cyanophyceae</taxon>
        <taxon>Nostocales</taxon>
        <taxon>Scytonemataceae</taxon>
        <taxon>Scytonema</taxon>
    </lineage>
</organism>
<feature type="transmembrane region" description="Helical" evidence="7">
    <location>
        <begin position="218"/>
        <end position="250"/>
    </location>
</feature>
<comment type="subcellular location">
    <subcellularLocation>
        <location evidence="1">Cell membrane</location>
        <topology evidence="1">Multi-pass membrane protein</topology>
    </subcellularLocation>
</comment>
<evidence type="ECO:0000256" key="5">
    <source>
        <dbReference type="ARBA" id="ARBA00022989"/>
    </source>
</evidence>
<keyword evidence="9" id="KW-1185">Reference proteome</keyword>
<keyword evidence="5 7" id="KW-1133">Transmembrane helix</keyword>
<gene>
    <name evidence="8" type="ORF">AB0759_16620</name>
</gene>
<keyword evidence="6 7" id="KW-0472">Membrane</keyword>
<feature type="transmembrane region" description="Helical" evidence="7">
    <location>
        <begin position="782"/>
        <end position="808"/>
    </location>
</feature>
<dbReference type="CDD" id="cd13127">
    <property type="entry name" value="MATE_tuaB_like"/>
    <property type="match status" value="1"/>
</dbReference>
<sequence length="867" mass="97240">MKPENFPERLIWYSIIGTYAIYFMGLQYTIIPFIPWILTLYIIRKLWTQSEQTPSEEKIIISYPIWIWIFAVLIIELTLIVNHNDWNLGLQQLIFTSINWARGWGLLAIFPLIGCLKIRPQLIYRAVCIVCLQSLILVPICYLANVLNFPSPLYTSPLKSISGGGQIYYDVYLHLIDPENGGQVRLTLFTPWAPALGLVGNVYLVLANEEANKKWRVLGMIGAIAMIISSLSRLAAIALPTVPFLTWYAINFTRPYLQILTGLTSFVSAIFSYNLIQFVQDLKDSFKSARAQSSRVRELLGRLALQRWWDDAPIWGHGITPPKGPKLVAEMPIGSHHTWFGLLYINGIVGTVAIIIAFVTSLITLLIKAQESQIGKTGLSVFLILLFFTFGENVDALAYVYWPGLVIFGIALQQGIKVPKTLNPAIDISQENLIPQTGNQVFATLLNTAKGTLFTRLKQILFNKFTQNMGWLGGAELLNRVFRLGTTVTLARVFTTYDYGLLAIIMTTYDLASVFVQKSGIGAKLVQAEKEELDVLCDTAYCLSWILCSSLCVIQCIIGVLVAFVYHDKNLILPICVLGTVYLFIPLFEVQGAFIGRENKLSVIATCNAVQSLVGNTMTVGLALMGMGIWSVVIPFWSSSLVWVFILRKNNNWRFKKSFTLYRWQEIISFGKNILIVELLNKFRANLDYLLVGSFLGVKELGIYYFAFNAGLGIGMNVISAFVSSLYPYLCAVRTDLKNLQEKYYHSLKTIASIVIPLILLQSFLAQFYVPIIFGQKWVEAVPILVLICLSAIPRPFAEAASTLLIAVDKGQISAYWNIIFTLVFALALAIALKFGILWVAASVLITHVIAIPIFTIWANKYVFDKK</sequence>
<evidence type="ECO:0000256" key="2">
    <source>
        <dbReference type="ARBA" id="ARBA00007430"/>
    </source>
</evidence>
<feature type="transmembrane region" description="Helical" evidence="7">
    <location>
        <begin position="839"/>
        <end position="859"/>
    </location>
</feature>
<feature type="transmembrane region" description="Helical" evidence="7">
    <location>
        <begin position="373"/>
        <end position="390"/>
    </location>
</feature>
<feature type="transmembrane region" description="Helical" evidence="7">
    <location>
        <begin position="122"/>
        <end position="145"/>
    </location>
</feature>
<feature type="transmembrane region" description="Helical" evidence="7">
    <location>
        <begin position="93"/>
        <end position="115"/>
    </location>
</feature>
<feature type="transmembrane region" description="Helical" evidence="7">
    <location>
        <begin position="622"/>
        <end position="646"/>
    </location>
</feature>
<feature type="transmembrane region" description="Helical" evidence="7">
    <location>
        <begin position="341"/>
        <end position="367"/>
    </location>
</feature>
<feature type="transmembrane region" description="Helical" evidence="7">
    <location>
        <begin position="256"/>
        <end position="276"/>
    </location>
</feature>